<comment type="similarity">
    <text evidence="10">Belongs to the LpxB family.</text>
</comment>
<keyword evidence="7 10" id="KW-0808">Transferase</keyword>
<evidence type="ECO:0000256" key="5">
    <source>
        <dbReference type="ARBA" id="ARBA00022556"/>
    </source>
</evidence>
<evidence type="ECO:0000256" key="1">
    <source>
        <dbReference type="ARBA" id="ARBA00002056"/>
    </source>
</evidence>
<comment type="pathway">
    <text evidence="10">Bacterial outer membrane biogenesis; LPS lipid A biosynthesis.</text>
</comment>
<dbReference type="EMBL" id="CP054140">
    <property type="protein sequence ID" value="QQG66459.1"/>
    <property type="molecule type" value="Genomic_DNA"/>
</dbReference>
<gene>
    <name evidence="10 11" type="primary">lpxB</name>
    <name evidence="11" type="ORF">HP555_11570</name>
</gene>
<keyword evidence="8 10" id="KW-0443">Lipid metabolism</keyword>
<organism evidence="11 12">
    <name type="scientific">Desulfobulbus oligotrophicus</name>
    <dbReference type="NCBI Taxonomy" id="1909699"/>
    <lineage>
        <taxon>Bacteria</taxon>
        <taxon>Pseudomonadati</taxon>
        <taxon>Thermodesulfobacteriota</taxon>
        <taxon>Desulfobulbia</taxon>
        <taxon>Desulfobulbales</taxon>
        <taxon>Desulfobulbaceae</taxon>
        <taxon>Desulfobulbus</taxon>
    </lineage>
</organism>
<comment type="catalytic activity">
    <reaction evidence="9 10">
        <text>a lipid X + a UDP-2-N,3-O-bis[(3R)-3-hydroxyacyl]-alpha-D-glucosamine = a lipid A disaccharide + UDP + H(+)</text>
        <dbReference type="Rhea" id="RHEA:67828"/>
        <dbReference type="ChEBI" id="CHEBI:15378"/>
        <dbReference type="ChEBI" id="CHEBI:58223"/>
        <dbReference type="ChEBI" id="CHEBI:137748"/>
        <dbReference type="ChEBI" id="CHEBI:176338"/>
        <dbReference type="ChEBI" id="CHEBI:176343"/>
        <dbReference type="EC" id="2.4.1.182"/>
    </reaction>
</comment>
<dbReference type="PANTHER" id="PTHR30372:SF4">
    <property type="entry name" value="LIPID-A-DISACCHARIDE SYNTHASE, MITOCHONDRIAL-RELATED"/>
    <property type="match status" value="1"/>
</dbReference>
<dbReference type="InterPro" id="IPR003835">
    <property type="entry name" value="Glyco_trans_19"/>
</dbReference>
<reference evidence="11 12" key="1">
    <citation type="submission" date="2020-05" db="EMBL/GenBank/DDBJ databases">
        <title>Complete genome of Desulfobulbus oligotrophicus.</title>
        <authorList>
            <person name="Podar M."/>
        </authorList>
    </citation>
    <scope>NUCLEOTIDE SEQUENCE [LARGE SCALE GENOMIC DNA]</scope>
    <source>
        <strain evidence="11 12">Prop6</strain>
    </source>
</reference>
<dbReference type="SUPFAM" id="SSF53756">
    <property type="entry name" value="UDP-Glycosyltransferase/glycogen phosphorylase"/>
    <property type="match status" value="1"/>
</dbReference>
<proteinExistence type="inferred from homology"/>
<dbReference type="GO" id="GO:0005543">
    <property type="term" value="F:phospholipid binding"/>
    <property type="evidence" value="ECO:0007669"/>
    <property type="project" value="TreeGrafter"/>
</dbReference>
<accession>A0A7T5VEU0</accession>
<dbReference type="EC" id="2.4.1.182" evidence="2 10"/>
<evidence type="ECO:0000256" key="4">
    <source>
        <dbReference type="ARBA" id="ARBA00022516"/>
    </source>
</evidence>
<evidence type="ECO:0000256" key="6">
    <source>
        <dbReference type="ARBA" id="ARBA00022676"/>
    </source>
</evidence>
<dbReference type="UniPathway" id="UPA00973"/>
<dbReference type="NCBIfam" id="TIGR00215">
    <property type="entry name" value="lpxB"/>
    <property type="match status" value="1"/>
</dbReference>
<sequence length="402" mass="44412">MVPVTDSDPATTPREVMIVAGEASGDLHGANLVRAMREQSPELRFYGMGGIELERAGVELLYDAAKLAVVGAVEVFSHLPDILRARRILIARLRHQRPALLILIDYPDFNLMLAKVAKQLGIPVFYYISPQVWAWRSGRVQTIKKRTDRMAVILPFEQAFYAEHGMQVDFVGHPLLDNIQPTCTPAQFKAQHHIDPLRPVIGLIPGSRRKEVAVLLPEFLAAAGLLSAAHPQPIFLLAQAPTIDTALLREHGLDRWQQQLDLRVITEDRYAMMAACDVAVAASGTVTLELAILDTPTVAAYRISPHTYWLGRLLIRGLPFFTLVNLIADQAILPELLQSAVTPQRIAQEVSTLLNNAQARSNMLTGLKEVRQRLGGPGASKRAAAIAFSLLNTRRQQNGYQS</sequence>
<evidence type="ECO:0000256" key="9">
    <source>
        <dbReference type="ARBA" id="ARBA00048975"/>
    </source>
</evidence>
<keyword evidence="12" id="KW-1185">Reference proteome</keyword>
<dbReference type="PANTHER" id="PTHR30372">
    <property type="entry name" value="LIPID-A-DISACCHARIDE SYNTHASE"/>
    <property type="match status" value="1"/>
</dbReference>
<keyword evidence="4 10" id="KW-0444">Lipid biosynthesis</keyword>
<name>A0A7T5VEU0_9BACT</name>
<dbReference type="Proteomes" id="UP000596092">
    <property type="component" value="Chromosome"/>
</dbReference>
<dbReference type="GO" id="GO:0016020">
    <property type="term" value="C:membrane"/>
    <property type="evidence" value="ECO:0007669"/>
    <property type="project" value="GOC"/>
</dbReference>
<evidence type="ECO:0000256" key="3">
    <source>
        <dbReference type="ARBA" id="ARBA00020902"/>
    </source>
</evidence>
<dbReference type="KEGG" id="dog:HP555_11570"/>
<dbReference type="AlphaFoldDB" id="A0A7T5VEU0"/>
<dbReference type="GO" id="GO:0009245">
    <property type="term" value="P:lipid A biosynthetic process"/>
    <property type="evidence" value="ECO:0007669"/>
    <property type="project" value="UniProtKB-UniRule"/>
</dbReference>
<dbReference type="Pfam" id="PF02684">
    <property type="entry name" value="LpxB"/>
    <property type="match status" value="1"/>
</dbReference>
<evidence type="ECO:0000256" key="10">
    <source>
        <dbReference type="HAMAP-Rule" id="MF_00392"/>
    </source>
</evidence>
<dbReference type="GO" id="GO:0008915">
    <property type="term" value="F:lipid-A-disaccharide synthase activity"/>
    <property type="evidence" value="ECO:0007669"/>
    <property type="project" value="UniProtKB-UniRule"/>
</dbReference>
<keyword evidence="6 10" id="KW-0328">Glycosyltransferase</keyword>
<evidence type="ECO:0000256" key="2">
    <source>
        <dbReference type="ARBA" id="ARBA00012687"/>
    </source>
</evidence>
<evidence type="ECO:0000313" key="12">
    <source>
        <dbReference type="Proteomes" id="UP000596092"/>
    </source>
</evidence>
<comment type="function">
    <text evidence="1 10">Condensation of UDP-2,3-diacylglucosamine and 2,3-diacylglucosamine-1-phosphate to form lipid A disaccharide, a precursor of lipid A, a phosphorylated glycolipid that anchors the lipopolysaccharide to the outer membrane of the cell.</text>
</comment>
<evidence type="ECO:0000256" key="8">
    <source>
        <dbReference type="ARBA" id="ARBA00023098"/>
    </source>
</evidence>
<keyword evidence="5 10" id="KW-0441">Lipid A biosynthesis</keyword>
<protein>
    <recommendedName>
        <fullName evidence="3 10">Lipid-A-disaccharide synthase</fullName>
        <ecNumber evidence="2 10">2.4.1.182</ecNumber>
    </recommendedName>
</protein>
<evidence type="ECO:0000313" key="11">
    <source>
        <dbReference type="EMBL" id="QQG66459.1"/>
    </source>
</evidence>
<dbReference type="HAMAP" id="MF_00392">
    <property type="entry name" value="LpxB"/>
    <property type="match status" value="1"/>
</dbReference>
<evidence type="ECO:0000256" key="7">
    <source>
        <dbReference type="ARBA" id="ARBA00022679"/>
    </source>
</evidence>